<dbReference type="GO" id="GO:0004806">
    <property type="term" value="F:triacylglycerol lipase activity"/>
    <property type="evidence" value="ECO:0007669"/>
    <property type="project" value="InterPro"/>
</dbReference>
<feature type="domain" description="Fungal lipase-type" evidence="2">
    <location>
        <begin position="359"/>
        <end position="446"/>
    </location>
</feature>
<dbReference type="InterPro" id="IPR044819">
    <property type="entry name" value="OBL-like"/>
</dbReference>
<dbReference type="OrthoDB" id="2338663at2759"/>
<dbReference type="AlphaFoldDB" id="A0A9N9B6T7"/>
<name>A0A9N9B6T7_9GLOM</name>
<reference evidence="3" key="1">
    <citation type="submission" date="2021-06" db="EMBL/GenBank/DDBJ databases">
        <authorList>
            <person name="Kallberg Y."/>
            <person name="Tangrot J."/>
            <person name="Rosling A."/>
        </authorList>
    </citation>
    <scope>NUCLEOTIDE SEQUENCE</scope>
    <source>
        <strain evidence="3">MA453B</strain>
    </source>
</reference>
<feature type="transmembrane region" description="Helical" evidence="1">
    <location>
        <begin position="36"/>
        <end position="58"/>
    </location>
</feature>
<evidence type="ECO:0000313" key="3">
    <source>
        <dbReference type="EMBL" id="CAG8553472.1"/>
    </source>
</evidence>
<comment type="caution">
    <text evidence="3">The sequence shown here is derived from an EMBL/GenBank/DDBJ whole genome shotgun (WGS) entry which is preliminary data.</text>
</comment>
<dbReference type="Gene3D" id="3.40.50.1820">
    <property type="entry name" value="alpha/beta hydrolase"/>
    <property type="match status" value="1"/>
</dbReference>
<proteinExistence type="predicted"/>
<sequence>MKKSDLRKRYWLFILFMSIIPLSGVPYGIIYDNERVYRVSLIGVTLVFALGLTVALWFHFCKCLLPVVLHILSGTSKGLEPISKFLIETRFIGPFIALCIRTIFFFWFIILLISDVFVRAVLSRFAGLHQGTSHHFSPVGTTNTNFQPMGLFENIEDNTTRLNGLQYSQKIALSLANAAKVAYEDVPIIAHELKDAGYNMQTFKPVAYKNICGYICEKDNNIILVFRGSNPLNIQNFLTDIRSYLRKIESSIKGDMGLVHEGFYEAIGEPTDIDNELPYSKSQTTIELHNTSLLKIIETTFEAVKTLITFLFESIITHVYDPIDYRFLGKDERYSSAYSQATRRITDLCQDDNKNDDLVQRKLTQETCKKRLFITGHSLGGGLAIAFLAKLIQHDSPLLNILAGVYTYGQPKVGDIEFVKSFGPEISKKMFHHVYNNDVICRVPPWDPYVDPPGNLVFIDSSYSICIYPPNPVTNISIPARGISFIQLSGILNLNVIRRMINESWLMITIRFPFYINDHFPGEYTNAIRDGKIERIIFLELMDQKL</sequence>
<dbReference type="PANTHER" id="PTHR46086:SF3">
    <property type="entry name" value="TRIACYLGLYCEROL LIPASE OBL1"/>
    <property type="match status" value="1"/>
</dbReference>
<dbReference type="PANTHER" id="PTHR46086">
    <property type="entry name" value="ALPHA/BETA-HYDROLASES SUPERFAMILY PROTEIN"/>
    <property type="match status" value="1"/>
</dbReference>
<feature type="transmembrane region" description="Helical" evidence="1">
    <location>
        <begin position="12"/>
        <end position="30"/>
    </location>
</feature>
<protein>
    <submittedName>
        <fullName evidence="3">25907_t:CDS:1</fullName>
    </submittedName>
</protein>
<dbReference type="CDD" id="cd00519">
    <property type="entry name" value="Lipase_3"/>
    <property type="match status" value="1"/>
</dbReference>
<dbReference type="InterPro" id="IPR029058">
    <property type="entry name" value="AB_hydrolase_fold"/>
</dbReference>
<dbReference type="EMBL" id="CAJVPY010002243">
    <property type="protein sequence ID" value="CAG8553472.1"/>
    <property type="molecule type" value="Genomic_DNA"/>
</dbReference>
<organism evidence="3 4">
    <name type="scientific">Dentiscutata erythropus</name>
    <dbReference type="NCBI Taxonomy" id="1348616"/>
    <lineage>
        <taxon>Eukaryota</taxon>
        <taxon>Fungi</taxon>
        <taxon>Fungi incertae sedis</taxon>
        <taxon>Mucoromycota</taxon>
        <taxon>Glomeromycotina</taxon>
        <taxon>Glomeromycetes</taxon>
        <taxon>Diversisporales</taxon>
        <taxon>Gigasporaceae</taxon>
        <taxon>Dentiscutata</taxon>
    </lineage>
</organism>
<dbReference type="Proteomes" id="UP000789405">
    <property type="component" value="Unassembled WGS sequence"/>
</dbReference>
<keyword evidence="1" id="KW-1133">Transmembrane helix</keyword>
<keyword evidence="1" id="KW-0812">Transmembrane</keyword>
<dbReference type="GO" id="GO:0006629">
    <property type="term" value="P:lipid metabolic process"/>
    <property type="evidence" value="ECO:0007669"/>
    <property type="project" value="InterPro"/>
</dbReference>
<feature type="transmembrane region" description="Helical" evidence="1">
    <location>
        <begin position="91"/>
        <end position="113"/>
    </location>
</feature>
<dbReference type="SUPFAM" id="SSF53474">
    <property type="entry name" value="alpha/beta-Hydrolases"/>
    <property type="match status" value="1"/>
</dbReference>
<dbReference type="InterPro" id="IPR002921">
    <property type="entry name" value="Fungal_lipase-type"/>
</dbReference>
<accession>A0A9N9B6T7</accession>
<keyword evidence="1" id="KW-0472">Membrane</keyword>
<gene>
    <name evidence="3" type="ORF">DERYTH_LOCUS5383</name>
</gene>
<keyword evidence="4" id="KW-1185">Reference proteome</keyword>
<dbReference type="Pfam" id="PF01764">
    <property type="entry name" value="Lipase_3"/>
    <property type="match status" value="1"/>
</dbReference>
<evidence type="ECO:0000313" key="4">
    <source>
        <dbReference type="Proteomes" id="UP000789405"/>
    </source>
</evidence>
<evidence type="ECO:0000259" key="2">
    <source>
        <dbReference type="Pfam" id="PF01764"/>
    </source>
</evidence>
<evidence type="ECO:0000256" key="1">
    <source>
        <dbReference type="SAM" id="Phobius"/>
    </source>
</evidence>